<sequence length="297" mass="31926">MAKKRKREVSDEEKLVHESTKTLRRAAKKAKAFEVQKAVRRLKDARGAGRDDAGAARQVDDCKAVDLDAVVALCLRRCGVANVGSAHEGVVAAVEGHAATKRVVLHAAVVQASRDVDAAATKHRRAALLKADPVLRREARAEAKARAKREKKATNKPRHDAVAAIFVDALDGSAPAEELAEAEEEDDDPEALGIIKPKNRVGSRRRRELREAAAQGDAKAANAMLRGGLKPVRRGEGVTNGPRARPKPPPVAKRRPDPQPRREAADAAAHHGSWAAARARKEAEAATKFSGTKTTFD</sequence>
<feature type="compositionally biased region" description="Basic and acidic residues" evidence="1">
    <location>
        <begin position="8"/>
        <end position="21"/>
    </location>
</feature>
<feature type="compositionally biased region" description="Low complexity" evidence="1">
    <location>
        <begin position="212"/>
        <end position="223"/>
    </location>
</feature>
<feature type="compositionally biased region" description="Acidic residues" evidence="1">
    <location>
        <begin position="178"/>
        <end position="190"/>
    </location>
</feature>
<feature type="region of interest" description="Disordered" evidence="1">
    <location>
        <begin position="175"/>
        <end position="297"/>
    </location>
</feature>
<gene>
    <name evidence="2" type="ORF">PECAL_3P11490</name>
</gene>
<evidence type="ECO:0000256" key="1">
    <source>
        <dbReference type="SAM" id="MobiDB-lite"/>
    </source>
</evidence>
<accession>A0A8J2SFQ0</accession>
<protein>
    <recommendedName>
        <fullName evidence="4">Bud22 domain-containing protein</fullName>
    </recommendedName>
</protein>
<feature type="compositionally biased region" description="Basic and acidic residues" evidence="1">
    <location>
        <begin position="254"/>
        <end position="269"/>
    </location>
</feature>
<evidence type="ECO:0008006" key="4">
    <source>
        <dbReference type="Google" id="ProtNLM"/>
    </source>
</evidence>
<dbReference type="AlphaFoldDB" id="A0A8J2SFQ0"/>
<organism evidence="2 3">
    <name type="scientific">Pelagomonas calceolata</name>
    <dbReference type="NCBI Taxonomy" id="35677"/>
    <lineage>
        <taxon>Eukaryota</taxon>
        <taxon>Sar</taxon>
        <taxon>Stramenopiles</taxon>
        <taxon>Ochrophyta</taxon>
        <taxon>Pelagophyceae</taxon>
        <taxon>Pelagomonadales</taxon>
        <taxon>Pelagomonadaceae</taxon>
        <taxon>Pelagomonas</taxon>
    </lineage>
</organism>
<dbReference type="EMBL" id="CAKKNE010000003">
    <property type="protein sequence ID" value="CAH0371218.1"/>
    <property type="molecule type" value="Genomic_DNA"/>
</dbReference>
<feature type="region of interest" description="Disordered" evidence="1">
    <location>
        <begin position="1"/>
        <end position="21"/>
    </location>
</feature>
<evidence type="ECO:0000313" key="2">
    <source>
        <dbReference type="EMBL" id="CAH0371218.1"/>
    </source>
</evidence>
<proteinExistence type="predicted"/>
<keyword evidence="3" id="KW-1185">Reference proteome</keyword>
<name>A0A8J2SFQ0_9STRA</name>
<reference evidence="2" key="1">
    <citation type="submission" date="2021-11" db="EMBL/GenBank/DDBJ databases">
        <authorList>
            <consortium name="Genoscope - CEA"/>
            <person name="William W."/>
        </authorList>
    </citation>
    <scope>NUCLEOTIDE SEQUENCE</scope>
</reference>
<feature type="compositionally biased region" description="Basic residues" evidence="1">
    <location>
        <begin position="197"/>
        <end position="207"/>
    </location>
</feature>
<evidence type="ECO:0000313" key="3">
    <source>
        <dbReference type="Proteomes" id="UP000789595"/>
    </source>
</evidence>
<comment type="caution">
    <text evidence="2">The sequence shown here is derived from an EMBL/GenBank/DDBJ whole genome shotgun (WGS) entry which is preliminary data.</text>
</comment>
<dbReference type="Proteomes" id="UP000789595">
    <property type="component" value="Unassembled WGS sequence"/>
</dbReference>